<reference evidence="2" key="1">
    <citation type="journal article" date="2019" name="Int. J. Syst. Evol. Microbiol.">
        <title>The Global Catalogue of Microorganisms (GCM) 10K type strain sequencing project: providing services to taxonomists for standard genome sequencing and annotation.</title>
        <authorList>
            <consortium name="The Broad Institute Genomics Platform"/>
            <consortium name="The Broad Institute Genome Sequencing Center for Infectious Disease"/>
            <person name="Wu L."/>
            <person name="Ma J."/>
        </authorList>
    </citation>
    <scope>NUCLEOTIDE SEQUENCE [LARGE SCALE GENOMIC DNA]</scope>
    <source>
        <strain evidence="2">JCM 18326</strain>
    </source>
</reference>
<evidence type="ECO:0000313" key="1">
    <source>
        <dbReference type="EMBL" id="GAA4847177.1"/>
    </source>
</evidence>
<sequence>MQYIIEAEMPEVLSENLMDLIPDDLEKVQQLMSEQVIYSYSMSADQKRVWVLIEAEDEEEVEDIMRGLEITEHLHYEIHELAFMQQSSSFNIPSFSLN</sequence>
<comment type="caution">
    <text evidence="1">The sequence shown here is derived from an EMBL/GenBank/DDBJ whole genome shotgun (WGS) entry which is preliminary data.</text>
</comment>
<dbReference type="EMBL" id="BAABJX010000055">
    <property type="protein sequence ID" value="GAA4847177.1"/>
    <property type="molecule type" value="Genomic_DNA"/>
</dbReference>
<keyword evidence="2" id="KW-1185">Reference proteome</keyword>
<proteinExistence type="predicted"/>
<dbReference type="Proteomes" id="UP001500298">
    <property type="component" value="Unassembled WGS sequence"/>
</dbReference>
<evidence type="ECO:0008006" key="3">
    <source>
        <dbReference type="Google" id="ProtNLM"/>
    </source>
</evidence>
<dbReference type="RefSeq" id="WP_345374133.1">
    <property type="nucleotide sequence ID" value="NZ_BAABJX010000055.1"/>
</dbReference>
<accession>A0ABP9DK56</accession>
<name>A0ABP9DK56_9BACT</name>
<dbReference type="Gene3D" id="3.30.70.1060">
    <property type="entry name" value="Dimeric alpha+beta barrel"/>
    <property type="match status" value="1"/>
</dbReference>
<protein>
    <recommendedName>
        <fullName evidence="3">Muconolactone isomerase domain-containing protein</fullName>
    </recommendedName>
</protein>
<organism evidence="1 2">
    <name type="scientific">Algivirga pacifica</name>
    <dbReference type="NCBI Taxonomy" id="1162670"/>
    <lineage>
        <taxon>Bacteria</taxon>
        <taxon>Pseudomonadati</taxon>
        <taxon>Bacteroidota</taxon>
        <taxon>Cytophagia</taxon>
        <taxon>Cytophagales</taxon>
        <taxon>Flammeovirgaceae</taxon>
        <taxon>Algivirga</taxon>
    </lineage>
</organism>
<evidence type="ECO:0000313" key="2">
    <source>
        <dbReference type="Proteomes" id="UP001500298"/>
    </source>
</evidence>
<gene>
    <name evidence="1" type="ORF">GCM10023331_34870</name>
</gene>